<proteinExistence type="inferred from homology"/>
<dbReference type="InterPro" id="IPR044538">
    <property type="entry name" value="Vta1-like"/>
</dbReference>
<dbReference type="PANTHER" id="PTHR46009">
    <property type="entry name" value="VACUOLAR PROTEIN SORTING-ASSOCIATED PROTEIN VTA1 HOMOLOG"/>
    <property type="match status" value="1"/>
</dbReference>
<evidence type="ECO:0000256" key="5">
    <source>
        <dbReference type="ARBA" id="ARBA00022490"/>
    </source>
</evidence>
<dbReference type="Pfam" id="PF04652">
    <property type="entry name" value="Vta1"/>
    <property type="match status" value="1"/>
</dbReference>
<evidence type="ECO:0000256" key="2">
    <source>
        <dbReference type="ARBA" id="ARBA00004496"/>
    </source>
</evidence>
<accession>A0ABP0D3G0</accession>
<keyword evidence="7" id="KW-0653">Protein transport</keyword>
<dbReference type="InterPro" id="IPR039431">
    <property type="entry name" value="Vta1/CALS_N"/>
</dbReference>
<reference evidence="12 13" key="1">
    <citation type="submission" date="2024-01" db="EMBL/GenBank/DDBJ databases">
        <authorList>
            <person name="Allen C."/>
            <person name="Tagirdzhanova G."/>
        </authorList>
    </citation>
    <scope>NUCLEOTIDE SEQUENCE [LARGE SCALE GENOMIC DNA]</scope>
    <source>
        <strain evidence="12 13">CBS 119000</strain>
    </source>
</reference>
<keyword evidence="5" id="KW-0963">Cytoplasm</keyword>
<organism evidence="12 13">
    <name type="scientific">Sporothrix epigloea</name>
    <dbReference type="NCBI Taxonomy" id="1892477"/>
    <lineage>
        <taxon>Eukaryota</taxon>
        <taxon>Fungi</taxon>
        <taxon>Dikarya</taxon>
        <taxon>Ascomycota</taxon>
        <taxon>Pezizomycotina</taxon>
        <taxon>Sordariomycetes</taxon>
        <taxon>Sordariomycetidae</taxon>
        <taxon>Ophiostomatales</taxon>
        <taxon>Ophiostomataceae</taxon>
        <taxon>Sporothrix</taxon>
    </lineage>
</organism>
<dbReference type="Gene3D" id="1.20.5.420">
    <property type="entry name" value="Immunoglobulin FC, subunit C"/>
    <property type="match status" value="1"/>
</dbReference>
<evidence type="ECO:0000256" key="8">
    <source>
        <dbReference type="ARBA" id="ARBA00023136"/>
    </source>
</evidence>
<dbReference type="PANTHER" id="PTHR46009:SF1">
    <property type="entry name" value="VACUOLAR PROTEIN SORTING-ASSOCIATED PROTEIN VTA1 HOMOLOG"/>
    <property type="match status" value="1"/>
</dbReference>
<evidence type="ECO:0000256" key="3">
    <source>
        <dbReference type="ARBA" id="ARBA00007895"/>
    </source>
</evidence>
<feature type="compositionally biased region" description="Polar residues" evidence="9">
    <location>
        <begin position="277"/>
        <end position="289"/>
    </location>
</feature>
<feature type="compositionally biased region" description="Polar residues" evidence="9">
    <location>
        <begin position="344"/>
        <end position="354"/>
    </location>
</feature>
<evidence type="ECO:0000313" key="13">
    <source>
        <dbReference type="Proteomes" id="UP001642502"/>
    </source>
</evidence>
<dbReference type="InterPro" id="IPR041212">
    <property type="entry name" value="Vta1_C"/>
</dbReference>
<evidence type="ECO:0000259" key="11">
    <source>
        <dbReference type="Pfam" id="PF18097"/>
    </source>
</evidence>
<keyword evidence="13" id="KW-1185">Reference proteome</keyword>
<protein>
    <recommendedName>
        <fullName evidence="14">Vacuolar protein sorting-associated protein VTA1</fullName>
    </recommendedName>
</protein>
<dbReference type="Pfam" id="PF18097">
    <property type="entry name" value="Vta1_C"/>
    <property type="match status" value="1"/>
</dbReference>
<evidence type="ECO:0000256" key="4">
    <source>
        <dbReference type="ARBA" id="ARBA00022448"/>
    </source>
</evidence>
<keyword evidence="8" id="KW-0472">Membrane</keyword>
<dbReference type="Proteomes" id="UP001642502">
    <property type="component" value="Unassembled WGS sequence"/>
</dbReference>
<evidence type="ECO:0000313" key="12">
    <source>
        <dbReference type="EMBL" id="CAK7262758.1"/>
    </source>
</evidence>
<evidence type="ECO:0000256" key="7">
    <source>
        <dbReference type="ARBA" id="ARBA00022927"/>
    </source>
</evidence>
<comment type="caution">
    <text evidence="12">The sequence shown here is derived from an EMBL/GenBank/DDBJ whole genome shotgun (WGS) entry which is preliminary data.</text>
</comment>
<dbReference type="InterPro" id="IPR023175">
    <property type="entry name" value="Vta1/CALS_N_sf"/>
</dbReference>
<comment type="similarity">
    <text evidence="3">Belongs to the VTA1 family.</text>
</comment>
<feature type="region of interest" description="Disordered" evidence="9">
    <location>
        <begin position="157"/>
        <end position="371"/>
    </location>
</feature>
<evidence type="ECO:0000259" key="10">
    <source>
        <dbReference type="Pfam" id="PF04652"/>
    </source>
</evidence>
<dbReference type="Gene3D" id="1.25.40.270">
    <property type="entry name" value="Vacuolar protein sorting-associated protein vta1"/>
    <property type="match status" value="1"/>
</dbReference>
<comment type="subcellular location">
    <subcellularLocation>
        <location evidence="2">Cytoplasm</location>
    </subcellularLocation>
    <subcellularLocation>
        <location evidence="1">Endosome membrane</location>
        <topology evidence="1">Peripheral membrane protein</topology>
    </subcellularLocation>
</comment>
<evidence type="ECO:0000256" key="6">
    <source>
        <dbReference type="ARBA" id="ARBA00022753"/>
    </source>
</evidence>
<keyword evidence="6" id="KW-0967">Endosome</keyword>
<dbReference type="EMBL" id="CAWUON010000001">
    <property type="protein sequence ID" value="CAK7262758.1"/>
    <property type="molecule type" value="Genomic_DNA"/>
</dbReference>
<feature type="domain" description="Vta1 C-terminal" evidence="11">
    <location>
        <begin position="382"/>
        <end position="415"/>
    </location>
</feature>
<evidence type="ECO:0008006" key="14">
    <source>
        <dbReference type="Google" id="ProtNLM"/>
    </source>
</evidence>
<feature type="domain" description="Vta1/callose synthase N-terminal" evidence="10">
    <location>
        <begin position="15"/>
        <end position="158"/>
    </location>
</feature>
<evidence type="ECO:0000256" key="9">
    <source>
        <dbReference type="SAM" id="MobiDB-lite"/>
    </source>
</evidence>
<name>A0ABP0D3G0_9PEZI</name>
<gene>
    <name evidence="12" type="ORF">SEPCBS119000_000146</name>
</gene>
<evidence type="ECO:0000256" key="1">
    <source>
        <dbReference type="ARBA" id="ARBA00004481"/>
    </source>
</evidence>
<keyword evidence="4" id="KW-0813">Transport</keyword>
<sequence>MADVPASLRQADANIYKTAMRAEQLQSVKPIVAYWCDYWVLKQILAKGLHNEFPEILEYSTRLMDKMEETKTTHGAEDAINDDTAGQFYIEQFAQETLDRAQRVVKANKVTATTANTFDAAATFFGLVNVWGAPSAETLQKIKYAKWNAARILKAIKEGNDPNESNPNPDDLPPQEDPAATANRDETGDLVVSAGSEVPPSAPTARPRPVTIEDDIDDSASKTHQDSTSHLLPHSPAASAIGANSAHPAPSAEVSSLPSPGSKPLSFEPTTAPAPVNLNSYPSPQNESSAAPPFNPPTAPSVDHFYNNQASSVPSPKPPQQPAADVGSYFAGALPPQSPASGVPTASPQYNSRVIPQPSGPSQPPAAAAPYVPPATIDDLAMVNAQKHAKWAISALNFEDVSTAVRELRKALEFLGASS</sequence>
<feature type="compositionally biased region" description="Low complexity" evidence="9">
    <location>
        <begin position="255"/>
        <end position="266"/>
    </location>
</feature>